<dbReference type="Ensembl" id="ENSCCNT00000008865.1">
    <property type="protein sequence ID" value="ENSCCNP00000006724.1"/>
    <property type="gene ID" value="ENSCCNG00000007140.1"/>
</dbReference>
<proteinExistence type="predicted"/>
<protein>
    <submittedName>
        <fullName evidence="1">Uncharacterized protein</fullName>
    </submittedName>
</protein>
<accession>A0A8C0WBT1</accession>
<name>A0A8C0WBT1_CASCN</name>
<dbReference type="AlphaFoldDB" id="A0A8C0WBT1"/>
<organism evidence="1">
    <name type="scientific">Castor canadensis</name>
    <name type="common">American beaver</name>
    <dbReference type="NCBI Taxonomy" id="51338"/>
    <lineage>
        <taxon>Eukaryota</taxon>
        <taxon>Metazoa</taxon>
        <taxon>Chordata</taxon>
        <taxon>Craniata</taxon>
        <taxon>Vertebrata</taxon>
        <taxon>Euteleostomi</taxon>
        <taxon>Mammalia</taxon>
        <taxon>Eutheria</taxon>
        <taxon>Euarchontoglires</taxon>
        <taxon>Glires</taxon>
        <taxon>Rodentia</taxon>
        <taxon>Castorimorpha</taxon>
        <taxon>Castoridae</taxon>
        <taxon>Castor</taxon>
    </lineage>
</organism>
<reference evidence="1" key="1">
    <citation type="submission" date="2023-09" db="UniProtKB">
        <authorList>
            <consortium name="Ensembl"/>
        </authorList>
    </citation>
    <scope>IDENTIFICATION</scope>
</reference>
<sequence>MAGAGRGNYIRWWFSQVKGAAGDDAAEICKLLADLMLPPCILSLIARFLEFYAQLIY</sequence>
<evidence type="ECO:0000313" key="1">
    <source>
        <dbReference type="Ensembl" id="ENSCCNP00000006724.1"/>
    </source>
</evidence>